<protein>
    <recommendedName>
        <fullName evidence="3">Peptidase C39-like domain-containing protein</fullName>
    </recommendedName>
</protein>
<sequence>MPETASAAGTAGPASRRPVPYYAQWESPELVGAIVTGRATAAQDPRWRESGARSLDEYVRWSGHVCGMACLKMLLAARTGRVEPTIALARRALPHGAYVEEGEWIRGLIYAPFVRFLADEFGIAARVVTEVTEADLPAIMAEAEFFLASVHPDIRWPAHEPPGRGGHLVLVTAASAEAVVFSNPSGHDAASRSDVTLPLAVFGRFFAGRGVAVLPG</sequence>
<gene>
    <name evidence="1" type="ORF">M0638_15510</name>
</gene>
<organism evidence="1 2">
    <name type="scientific">Roseomonas acroporae</name>
    <dbReference type="NCBI Taxonomy" id="2937791"/>
    <lineage>
        <taxon>Bacteria</taxon>
        <taxon>Pseudomonadati</taxon>
        <taxon>Pseudomonadota</taxon>
        <taxon>Alphaproteobacteria</taxon>
        <taxon>Acetobacterales</taxon>
        <taxon>Roseomonadaceae</taxon>
        <taxon>Roseomonas</taxon>
    </lineage>
</organism>
<name>A0A9X2BW94_9PROT</name>
<dbReference type="AlphaFoldDB" id="A0A9X2BW94"/>
<comment type="caution">
    <text evidence="1">The sequence shown here is derived from an EMBL/GenBank/DDBJ whole genome shotgun (WGS) entry which is preliminary data.</text>
</comment>
<dbReference type="EMBL" id="JALPRX010000068">
    <property type="protein sequence ID" value="MCK8785786.1"/>
    <property type="molecule type" value="Genomic_DNA"/>
</dbReference>
<evidence type="ECO:0000313" key="2">
    <source>
        <dbReference type="Proteomes" id="UP001139516"/>
    </source>
</evidence>
<evidence type="ECO:0008006" key="3">
    <source>
        <dbReference type="Google" id="ProtNLM"/>
    </source>
</evidence>
<keyword evidence="2" id="KW-1185">Reference proteome</keyword>
<dbReference type="RefSeq" id="WP_248667904.1">
    <property type="nucleotide sequence ID" value="NZ_JALPRX010000068.1"/>
</dbReference>
<accession>A0A9X2BW94</accession>
<evidence type="ECO:0000313" key="1">
    <source>
        <dbReference type="EMBL" id="MCK8785786.1"/>
    </source>
</evidence>
<proteinExistence type="predicted"/>
<dbReference type="Proteomes" id="UP001139516">
    <property type="component" value="Unassembled WGS sequence"/>
</dbReference>
<reference evidence="1" key="1">
    <citation type="submission" date="2022-04" db="EMBL/GenBank/DDBJ databases">
        <title>Roseomonas acroporae sp. nov., isolated from coral Acropora digitifera.</title>
        <authorList>
            <person name="Sun H."/>
        </authorList>
    </citation>
    <scope>NUCLEOTIDE SEQUENCE</scope>
    <source>
        <strain evidence="1">NAR14</strain>
    </source>
</reference>